<proteinExistence type="predicted"/>
<protein>
    <submittedName>
        <fullName evidence="3">Uncharacterized protein</fullName>
    </submittedName>
</protein>
<dbReference type="AlphaFoldDB" id="A0A9P1N0P5"/>
<accession>A0A9P1N0P5</accession>
<keyword evidence="4" id="KW-1185">Reference proteome</keyword>
<keyword evidence="1" id="KW-0175">Coiled coil</keyword>
<dbReference type="EMBL" id="CANHGI010000004">
    <property type="protein sequence ID" value="CAI5447219.1"/>
    <property type="molecule type" value="Genomic_DNA"/>
</dbReference>
<dbReference type="PANTHER" id="PTHR15141">
    <property type="entry name" value="TRANSCRIPTION ELONGATION FACTOR B POLYPEPTIDE 3"/>
    <property type="match status" value="1"/>
</dbReference>
<dbReference type="InterPro" id="IPR051870">
    <property type="entry name" value="Elongin-A_domain"/>
</dbReference>
<organism evidence="3 4">
    <name type="scientific">Caenorhabditis angaria</name>
    <dbReference type="NCBI Taxonomy" id="860376"/>
    <lineage>
        <taxon>Eukaryota</taxon>
        <taxon>Metazoa</taxon>
        <taxon>Ecdysozoa</taxon>
        <taxon>Nematoda</taxon>
        <taxon>Chromadorea</taxon>
        <taxon>Rhabditida</taxon>
        <taxon>Rhabditina</taxon>
        <taxon>Rhabditomorpha</taxon>
        <taxon>Rhabditoidea</taxon>
        <taxon>Rhabditidae</taxon>
        <taxon>Peloderinae</taxon>
        <taxon>Caenorhabditis</taxon>
    </lineage>
</organism>
<dbReference type="GO" id="GO:0006368">
    <property type="term" value="P:transcription elongation by RNA polymerase II"/>
    <property type="evidence" value="ECO:0007669"/>
    <property type="project" value="InterPro"/>
</dbReference>
<gene>
    <name evidence="3" type="ORF">CAMP_LOCUS9856</name>
</gene>
<feature type="region of interest" description="Disordered" evidence="2">
    <location>
        <begin position="1"/>
        <end position="31"/>
    </location>
</feature>
<feature type="region of interest" description="Disordered" evidence="2">
    <location>
        <begin position="64"/>
        <end position="105"/>
    </location>
</feature>
<dbReference type="PANTHER" id="PTHR15141:SF76">
    <property type="entry name" value="TRANSCRIPTION ELONGATION FACTOR B POLYPEPTIDE 3"/>
    <property type="match status" value="1"/>
</dbReference>
<evidence type="ECO:0000313" key="3">
    <source>
        <dbReference type="EMBL" id="CAI5447219.1"/>
    </source>
</evidence>
<feature type="compositionally biased region" description="Low complexity" evidence="2">
    <location>
        <begin position="66"/>
        <end position="97"/>
    </location>
</feature>
<feature type="coiled-coil region" evidence="1">
    <location>
        <begin position="210"/>
        <end position="245"/>
    </location>
</feature>
<sequence length="329" mass="37010">MFSQIPQQSGSLKRAAQEDCFNPNAKQIRLSKEESDNIFAMAMGGNSKSTGTLKKLDYSKYKISKKTTSPPSTTTRSPVSDSSPSTSSGSSSVSPTSIQNVKVDENMVTRRNERQKVFAGRRKQEVLAENSSRINIRDGIITSSSTSINSYESLKPELIKLNLDDLRKVLYKNPHLAKESDELFLNFIKKEFPKKANLENKKDLTWRQLLEKLSIRKKQKENEKLEKLTKRIAKTHQQNDKEQRKTIVIGFSEAKPRRGPTKTIQVAPKVVETQKSDVEPRKSAKPQPKPAPTSVPIALVAPPSRQTLNSKKPAKKAPLMAKVLRMLKR</sequence>
<feature type="compositionally biased region" description="Polar residues" evidence="2">
    <location>
        <begin position="1"/>
        <end position="11"/>
    </location>
</feature>
<dbReference type="Pfam" id="PF06881">
    <property type="entry name" value="Elongin_A"/>
    <property type="match status" value="1"/>
</dbReference>
<evidence type="ECO:0000256" key="2">
    <source>
        <dbReference type="SAM" id="MobiDB-lite"/>
    </source>
</evidence>
<comment type="caution">
    <text evidence="3">The sequence shown here is derived from an EMBL/GenBank/DDBJ whole genome shotgun (WGS) entry which is preliminary data.</text>
</comment>
<evidence type="ECO:0000256" key="1">
    <source>
        <dbReference type="SAM" id="Coils"/>
    </source>
</evidence>
<evidence type="ECO:0000313" key="4">
    <source>
        <dbReference type="Proteomes" id="UP001152747"/>
    </source>
</evidence>
<feature type="compositionally biased region" description="Basic and acidic residues" evidence="2">
    <location>
        <begin position="272"/>
        <end position="282"/>
    </location>
</feature>
<feature type="region of interest" description="Disordered" evidence="2">
    <location>
        <begin position="271"/>
        <end position="316"/>
    </location>
</feature>
<dbReference type="Gene3D" id="6.10.250.3180">
    <property type="match status" value="1"/>
</dbReference>
<name>A0A9P1N0P5_9PELO</name>
<dbReference type="InterPro" id="IPR010684">
    <property type="entry name" value="RNA_pol_II_trans_fac_SIII_A"/>
</dbReference>
<reference evidence="3" key="1">
    <citation type="submission" date="2022-11" db="EMBL/GenBank/DDBJ databases">
        <authorList>
            <person name="Kikuchi T."/>
        </authorList>
    </citation>
    <scope>NUCLEOTIDE SEQUENCE</scope>
    <source>
        <strain evidence="3">PS1010</strain>
    </source>
</reference>
<dbReference type="GO" id="GO:0070449">
    <property type="term" value="C:elongin complex"/>
    <property type="evidence" value="ECO:0007669"/>
    <property type="project" value="InterPro"/>
</dbReference>
<dbReference type="Proteomes" id="UP001152747">
    <property type="component" value="Unassembled WGS sequence"/>
</dbReference>